<evidence type="ECO:0000313" key="7">
    <source>
        <dbReference type="EMBL" id="PRD69028.1"/>
    </source>
</evidence>
<keyword evidence="7" id="KW-0456">Lyase</keyword>
<evidence type="ECO:0000313" key="8">
    <source>
        <dbReference type="Proteomes" id="UP000238326"/>
    </source>
</evidence>
<evidence type="ECO:0000256" key="3">
    <source>
        <dbReference type="ARBA" id="ARBA00022827"/>
    </source>
</evidence>
<dbReference type="RefSeq" id="WP_105729423.1">
    <property type="nucleotide sequence ID" value="NZ_PVLR01000020.1"/>
</dbReference>
<sequence length="518" mass="58646">MPAVSEISPAGPPEVVWFKRDLRVEDHTALAHATAAGPVLCVYAVELDYWRQPGTSDRQWQFVHECLLSLDAQLKSLGTALEIHVVPVIQMLDALHLRLGPFTLHSHQETGGLWTYARDRAVAAWCRDHGVRWHEYPQNGVVRPVSRRGRRFKEHWDAWATAPLAHLPTQPLWLGPASGRTVSLLPTAVKADPFPCAGRQRGGLQPARDLLDSFLAGRGQDYGAHMSAPATAEQGCSRLSPHIAHGSLSLRQIAQTALQAREAAPRAHWHRQLGSYVTRLWWHCYALQVLENQPAMERQALVPEMEQLPRPMDRARFDAWRLGRTGWPMVDACMRFLHHQGWLNFRMRAMLVTVATHTLSLPWRPVADWLAELFVDFEPGIHYTQMQMHSCMAASPVLRLYNPVTQARELDPNGKFVRRWVPELRAVPDDWIVMPWAMPATARHRWGLMGSDDYPAPRVDFEQVHRSVKAEIAALRSSLDLQPAPGFNERPRQTARAQRTARGLQQGEAKLPAQLSLF</sequence>
<dbReference type="GO" id="GO:0071949">
    <property type="term" value="F:FAD binding"/>
    <property type="evidence" value="ECO:0007669"/>
    <property type="project" value="TreeGrafter"/>
</dbReference>
<dbReference type="InterPro" id="IPR006050">
    <property type="entry name" value="DNA_photolyase_N"/>
</dbReference>
<dbReference type="InterPro" id="IPR005101">
    <property type="entry name" value="Cryptochr/Photolyase_FAD-bd"/>
</dbReference>
<name>A0A2S9KF06_9BURK</name>
<comment type="caution">
    <text evidence="7">The sequence shown here is derived from an EMBL/GenBank/DDBJ whole genome shotgun (WGS) entry which is preliminary data.</text>
</comment>
<dbReference type="OrthoDB" id="9772484at2"/>
<dbReference type="Pfam" id="PF00875">
    <property type="entry name" value="DNA_photolyase"/>
    <property type="match status" value="1"/>
</dbReference>
<comment type="cofactor">
    <cofactor evidence="5">
        <name>FAD</name>
        <dbReference type="ChEBI" id="CHEBI:57692"/>
    </cofactor>
    <text evidence="5">Binds 1 FAD per subunit.</text>
</comment>
<evidence type="ECO:0000256" key="2">
    <source>
        <dbReference type="ARBA" id="ARBA00022630"/>
    </source>
</evidence>
<comment type="cofactor">
    <cofactor evidence="1">
        <name>(6R)-5,10-methylene-5,6,7,8-tetrahydrofolate</name>
        <dbReference type="ChEBI" id="CHEBI:15636"/>
    </cofactor>
</comment>
<dbReference type="InterPro" id="IPR014729">
    <property type="entry name" value="Rossmann-like_a/b/a_fold"/>
</dbReference>
<dbReference type="AlphaFoldDB" id="A0A2S9KF06"/>
<organism evidence="7 8">
    <name type="scientific">Malikia spinosa</name>
    <dbReference type="NCBI Taxonomy" id="86180"/>
    <lineage>
        <taxon>Bacteria</taxon>
        <taxon>Pseudomonadati</taxon>
        <taxon>Pseudomonadota</taxon>
        <taxon>Betaproteobacteria</taxon>
        <taxon>Burkholderiales</taxon>
        <taxon>Comamonadaceae</taxon>
        <taxon>Malikia</taxon>
    </lineage>
</organism>
<dbReference type="EMBL" id="PVLR01000020">
    <property type="protein sequence ID" value="PRD69028.1"/>
    <property type="molecule type" value="Genomic_DNA"/>
</dbReference>
<dbReference type="GO" id="GO:0003904">
    <property type="term" value="F:deoxyribodipyrimidine photo-lyase activity"/>
    <property type="evidence" value="ECO:0007669"/>
    <property type="project" value="TreeGrafter"/>
</dbReference>
<feature type="binding site" evidence="5">
    <location>
        <position position="222"/>
    </location>
    <ligand>
        <name>FAD</name>
        <dbReference type="ChEBI" id="CHEBI:57692"/>
    </ligand>
</feature>
<dbReference type="GO" id="GO:0006139">
    <property type="term" value="P:nucleobase-containing compound metabolic process"/>
    <property type="evidence" value="ECO:0007669"/>
    <property type="project" value="UniProtKB-ARBA"/>
</dbReference>
<keyword evidence="4" id="KW-0157">Chromophore</keyword>
<accession>A0A2S9KF06</accession>
<dbReference type="Gene3D" id="1.25.40.80">
    <property type="match status" value="1"/>
</dbReference>
<dbReference type="Gene3D" id="1.10.579.10">
    <property type="entry name" value="DNA Cyclobutane Dipyrimidine Photolyase, subunit A, domain 3"/>
    <property type="match status" value="1"/>
</dbReference>
<evidence type="ECO:0000256" key="4">
    <source>
        <dbReference type="ARBA" id="ARBA00022991"/>
    </source>
</evidence>
<keyword evidence="3 5" id="KW-0274">FAD</keyword>
<dbReference type="Proteomes" id="UP000238326">
    <property type="component" value="Unassembled WGS sequence"/>
</dbReference>
<dbReference type="InterPro" id="IPR036134">
    <property type="entry name" value="Crypto/Photolyase_FAD-like_sf"/>
</dbReference>
<evidence type="ECO:0000256" key="1">
    <source>
        <dbReference type="ARBA" id="ARBA00001932"/>
    </source>
</evidence>
<feature type="binding site" evidence="5">
    <location>
        <position position="276"/>
    </location>
    <ligand>
        <name>FAD</name>
        <dbReference type="ChEBI" id="CHEBI:57692"/>
    </ligand>
</feature>
<dbReference type="InterPro" id="IPR002081">
    <property type="entry name" value="Cryptochrome/DNA_photolyase_1"/>
</dbReference>
<evidence type="ECO:0000256" key="5">
    <source>
        <dbReference type="PIRSR" id="PIRSR602081-1"/>
    </source>
</evidence>
<dbReference type="PROSITE" id="PS00394">
    <property type="entry name" value="DNA_PHOTOLYASES_1_1"/>
    <property type="match status" value="1"/>
</dbReference>
<dbReference type="PANTHER" id="PTHR11455:SF9">
    <property type="entry name" value="CRYPTOCHROME CIRCADIAN CLOCK 5 ISOFORM X1"/>
    <property type="match status" value="1"/>
</dbReference>
<dbReference type="SUPFAM" id="SSF48173">
    <property type="entry name" value="Cryptochrome/photolyase FAD-binding domain"/>
    <property type="match status" value="1"/>
</dbReference>
<dbReference type="InterPro" id="IPR018394">
    <property type="entry name" value="DNA_photolyase_1_CS_C"/>
</dbReference>
<dbReference type="GO" id="GO:0006950">
    <property type="term" value="P:response to stress"/>
    <property type="evidence" value="ECO:0007669"/>
    <property type="project" value="UniProtKB-ARBA"/>
</dbReference>
<protein>
    <submittedName>
        <fullName evidence="7">Deoxyribodipyrimidine photolyase</fullName>
    </submittedName>
</protein>
<dbReference type="GO" id="GO:0009416">
    <property type="term" value="P:response to light stimulus"/>
    <property type="evidence" value="ECO:0007669"/>
    <property type="project" value="TreeGrafter"/>
</dbReference>
<dbReference type="PROSITE" id="PS51645">
    <property type="entry name" value="PHR_CRY_ALPHA_BETA"/>
    <property type="match status" value="1"/>
</dbReference>
<dbReference type="SUPFAM" id="SSF52425">
    <property type="entry name" value="Cryptochrome/photolyase, N-terminal domain"/>
    <property type="match status" value="1"/>
</dbReference>
<dbReference type="Gene3D" id="3.40.50.620">
    <property type="entry name" value="HUPs"/>
    <property type="match status" value="1"/>
</dbReference>
<dbReference type="GO" id="GO:0003677">
    <property type="term" value="F:DNA binding"/>
    <property type="evidence" value="ECO:0007669"/>
    <property type="project" value="TreeGrafter"/>
</dbReference>
<reference evidence="7 8" key="1">
    <citation type="submission" date="2018-03" db="EMBL/GenBank/DDBJ databases">
        <title>Comparative genomics illustrates the genes involved in a hyperalkaliphilic mechanisms of Serpentinomonas isolated from highly-alkaline calcium-rich serpentinized springs.</title>
        <authorList>
            <person name="Suzuki S."/>
            <person name="Ishii S."/>
            <person name="Walworth N."/>
            <person name="Bird L."/>
            <person name="Kuenen J.G."/>
            <person name="Nealson K.H."/>
        </authorList>
    </citation>
    <scope>NUCLEOTIDE SEQUENCE [LARGE SCALE GENOMIC DNA]</scope>
    <source>
        <strain evidence="7 8">83</strain>
    </source>
</reference>
<gene>
    <name evidence="7" type="ORF">C6P61_08075</name>
</gene>
<dbReference type="InterPro" id="IPR036155">
    <property type="entry name" value="Crypto/Photolyase_N_sf"/>
</dbReference>
<feature type="domain" description="Photolyase/cryptochrome alpha/beta" evidence="6">
    <location>
        <begin position="12"/>
        <end position="141"/>
    </location>
</feature>
<dbReference type="Pfam" id="PF03441">
    <property type="entry name" value="FAD_binding_7"/>
    <property type="match status" value="1"/>
</dbReference>
<dbReference type="PANTHER" id="PTHR11455">
    <property type="entry name" value="CRYPTOCHROME"/>
    <property type="match status" value="1"/>
</dbReference>
<keyword evidence="8" id="KW-1185">Reference proteome</keyword>
<proteinExistence type="predicted"/>
<evidence type="ECO:0000259" key="6">
    <source>
        <dbReference type="PROSITE" id="PS51645"/>
    </source>
</evidence>
<keyword evidence="2 5" id="KW-0285">Flavoprotein</keyword>